<keyword evidence="5" id="KW-0479">Metal-binding</keyword>
<dbReference type="GO" id="GO:0005634">
    <property type="term" value="C:nucleus"/>
    <property type="evidence" value="ECO:0007669"/>
    <property type="project" value="UniProtKB-SubCell"/>
</dbReference>
<evidence type="ECO:0000256" key="5">
    <source>
        <dbReference type="ARBA" id="ARBA00022723"/>
    </source>
</evidence>
<dbReference type="GO" id="GO:0016787">
    <property type="term" value="F:hydrolase activity"/>
    <property type="evidence" value="ECO:0007669"/>
    <property type="project" value="UniProtKB-KW"/>
</dbReference>
<evidence type="ECO:0000313" key="10">
    <source>
        <dbReference type="Proteomes" id="UP001329430"/>
    </source>
</evidence>
<protein>
    <recommendedName>
        <fullName evidence="8">DDE Tnp4 domain-containing protein</fullName>
    </recommendedName>
</protein>
<evidence type="ECO:0000256" key="1">
    <source>
        <dbReference type="ARBA" id="ARBA00001968"/>
    </source>
</evidence>
<keyword evidence="7" id="KW-0539">Nucleus</keyword>
<dbReference type="Pfam" id="PF13359">
    <property type="entry name" value="DDE_Tnp_4"/>
    <property type="match status" value="1"/>
</dbReference>
<evidence type="ECO:0000259" key="8">
    <source>
        <dbReference type="Pfam" id="PF13359"/>
    </source>
</evidence>
<evidence type="ECO:0000256" key="4">
    <source>
        <dbReference type="ARBA" id="ARBA00022722"/>
    </source>
</evidence>
<proteinExistence type="inferred from homology"/>
<dbReference type="GO" id="GO:0046872">
    <property type="term" value="F:metal ion binding"/>
    <property type="evidence" value="ECO:0007669"/>
    <property type="project" value="UniProtKB-KW"/>
</dbReference>
<keyword evidence="6" id="KW-0378">Hydrolase</keyword>
<comment type="cofactor">
    <cofactor evidence="1">
        <name>a divalent metal cation</name>
        <dbReference type="ChEBI" id="CHEBI:60240"/>
    </cofactor>
</comment>
<sequence length="331" mass="37980">MFKTNMRADRFIENLERYDSSDEDDFPRPRKVLNRANYFDTYDDVDFFRRFRITKPTTLLVFLLIKLFSRNSCVSPINQLLLALRFYATGSHLLNVGDFCGVSVSTSCRIVRRVSNAIANLRPRYINFPSTDIDKNAQKQQFYDIANFPNVIGTIDCTHVKIQSPGGEDAEIFRNRKGYFSLNVQTISSANLEVEDIVCRWPGSTHAAAIFQNSRVFHDFETGMHPNCILLGDSGYPLKHYLMTPFLNPTTSGQVNYNRSQITTRNTVERQYGVLKRRFPILAMGIRQKLETATSIIIACCVLHNICIREREEQPPEDVENLINLINNGQT</sequence>
<organism evidence="9 10">
    <name type="scientific">Pyrocoelia pectoralis</name>
    <dbReference type="NCBI Taxonomy" id="417401"/>
    <lineage>
        <taxon>Eukaryota</taxon>
        <taxon>Metazoa</taxon>
        <taxon>Ecdysozoa</taxon>
        <taxon>Arthropoda</taxon>
        <taxon>Hexapoda</taxon>
        <taxon>Insecta</taxon>
        <taxon>Pterygota</taxon>
        <taxon>Neoptera</taxon>
        <taxon>Endopterygota</taxon>
        <taxon>Coleoptera</taxon>
        <taxon>Polyphaga</taxon>
        <taxon>Elateriformia</taxon>
        <taxon>Elateroidea</taxon>
        <taxon>Lampyridae</taxon>
        <taxon>Lampyrinae</taxon>
        <taxon>Pyrocoelia</taxon>
    </lineage>
</organism>
<dbReference type="InterPro" id="IPR027806">
    <property type="entry name" value="HARBI1_dom"/>
</dbReference>
<comment type="caution">
    <text evidence="9">The sequence shown here is derived from an EMBL/GenBank/DDBJ whole genome shotgun (WGS) entry which is preliminary data.</text>
</comment>
<reference evidence="9 10" key="1">
    <citation type="journal article" date="2024" name="Insects">
        <title>An Improved Chromosome-Level Genome Assembly of the Firefly Pyrocoelia pectoralis.</title>
        <authorList>
            <person name="Fu X."/>
            <person name="Meyer-Rochow V.B."/>
            <person name="Ballantyne L."/>
            <person name="Zhu X."/>
        </authorList>
    </citation>
    <scope>NUCLEOTIDE SEQUENCE [LARGE SCALE GENOMIC DNA]</scope>
    <source>
        <strain evidence="9">XCY_ONT2</strain>
    </source>
</reference>
<evidence type="ECO:0000256" key="2">
    <source>
        <dbReference type="ARBA" id="ARBA00004123"/>
    </source>
</evidence>
<evidence type="ECO:0000256" key="3">
    <source>
        <dbReference type="ARBA" id="ARBA00006958"/>
    </source>
</evidence>
<evidence type="ECO:0000256" key="6">
    <source>
        <dbReference type="ARBA" id="ARBA00022801"/>
    </source>
</evidence>
<dbReference type="EMBL" id="JAVRBK010000002">
    <property type="protein sequence ID" value="KAK5648091.1"/>
    <property type="molecule type" value="Genomic_DNA"/>
</dbReference>
<comment type="similarity">
    <text evidence="3">Belongs to the HARBI1 family.</text>
</comment>
<dbReference type="Proteomes" id="UP001329430">
    <property type="component" value="Chromosome 2"/>
</dbReference>
<comment type="subcellular location">
    <subcellularLocation>
        <location evidence="2">Nucleus</location>
    </subcellularLocation>
</comment>
<name>A0AAN7VN20_9COLE</name>
<dbReference type="GO" id="GO:0004518">
    <property type="term" value="F:nuclease activity"/>
    <property type="evidence" value="ECO:0007669"/>
    <property type="project" value="UniProtKB-KW"/>
</dbReference>
<evidence type="ECO:0000313" key="9">
    <source>
        <dbReference type="EMBL" id="KAK5648091.1"/>
    </source>
</evidence>
<dbReference type="PANTHER" id="PTHR22930:SF289">
    <property type="entry name" value="DDE TNP4 DOMAIN-CONTAINING PROTEIN-RELATED"/>
    <property type="match status" value="1"/>
</dbReference>
<keyword evidence="10" id="KW-1185">Reference proteome</keyword>
<dbReference type="AlphaFoldDB" id="A0AAN7VN20"/>
<dbReference type="PANTHER" id="PTHR22930">
    <property type="match status" value="1"/>
</dbReference>
<dbReference type="InterPro" id="IPR045249">
    <property type="entry name" value="HARBI1-like"/>
</dbReference>
<keyword evidence="4" id="KW-0540">Nuclease</keyword>
<feature type="domain" description="DDE Tnp4" evidence="8">
    <location>
        <begin position="155"/>
        <end position="305"/>
    </location>
</feature>
<gene>
    <name evidence="9" type="ORF">RI129_002983</name>
</gene>
<evidence type="ECO:0000256" key="7">
    <source>
        <dbReference type="ARBA" id="ARBA00023242"/>
    </source>
</evidence>
<accession>A0AAN7VN20</accession>